<accession>A0A1M6K2U4</accession>
<dbReference type="OrthoDB" id="1920060at2"/>
<dbReference type="RefSeq" id="WP_084671923.1">
    <property type="nucleotide sequence ID" value="NZ_FRAD01000004.1"/>
</dbReference>
<evidence type="ECO:0000313" key="2">
    <source>
        <dbReference type="Proteomes" id="UP000183952"/>
    </source>
</evidence>
<reference evidence="1 2" key="1">
    <citation type="submission" date="2016-11" db="EMBL/GenBank/DDBJ databases">
        <authorList>
            <person name="Jaros S."/>
            <person name="Januszkiewicz K."/>
            <person name="Wedrychowicz H."/>
        </authorList>
    </citation>
    <scope>NUCLEOTIDE SEQUENCE [LARGE SCALE GENOMIC DNA]</scope>
    <source>
        <strain evidence="1 2">DSM 3090</strain>
    </source>
</reference>
<dbReference type="EMBL" id="FRAD01000004">
    <property type="protein sequence ID" value="SHJ53319.1"/>
    <property type="molecule type" value="Genomic_DNA"/>
</dbReference>
<name>A0A1M6K2U4_9CLOT</name>
<protein>
    <submittedName>
        <fullName evidence="1">Uncharacterized protein</fullName>
    </submittedName>
</protein>
<dbReference type="STRING" id="1121331.SAMN02745248_00318"/>
<organism evidence="1 2">
    <name type="scientific">Hathewaya proteolytica DSM 3090</name>
    <dbReference type="NCBI Taxonomy" id="1121331"/>
    <lineage>
        <taxon>Bacteria</taxon>
        <taxon>Bacillati</taxon>
        <taxon>Bacillota</taxon>
        <taxon>Clostridia</taxon>
        <taxon>Eubacteriales</taxon>
        <taxon>Clostridiaceae</taxon>
        <taxon>Hathewaya</taxon>
    </lineage>
</organism>
<keyword evidence="2" id="KW-1185">Reference proteome</keyword>
<gene>
    <name evidence="1" type="ORF">SAMN02745248_00318</name>
</gene>
<proteinExistence type="predicted"/>
<sequence length="151" mass="17082">MNDKDIQSLLNKILENQSSMKSEMDFIKTEITSMKTEITSIKTDITSMKSEMASIKNNLERNTLMLEKVHTDVKTIAEVQGAFSEQMERAKTRDGKSLDERLDIIELAITNSHNLVKNISDKIDDLSQDVILVEAVSGKNMKDIAHLKLIK</sequence>
<evidence type="ECO:0000313" key="1">
    <source>
        <dbReference type="EMBL" id="SHJ53319.1"/>
    </source>
</evidence>
<dbReference type="Proteomes" id="UP000183952">
    <property type="component" value="Unassembled WGS sequence"/>
</dbReference>
<dbReference type="AlphaFoldDB" id="A0A1M6K2U4"/>
<dbReference type="Gene3D" id="1.20.5.170">
    <property type="match status" value="1"/>
</dbReference>